<dbReference type="Gene3D" id="3.20.20.70">
    <property type="entry name" value="Aldolase class I"/>
    <property type="match status" value="1"/>
</dbReference>
<keyword evidence="9" id="KW-0808">Transferase</keyword>
<dbReference type="Pfam" id="PF11946">
    <property type="entry name" value="DUF3463"/>
    <property type="match status" value="1"/>
</dbReference>
<feature type="domain" description="DUF3463" evidence="8">
    <location>
        <begin position="237"/>
        <end position="380"/>
    </location>
</feature>
<evidence type="ECO:0000259" key="7">
    <source>
        <dbReference type="Pfam" id="PF04055"/>
    </source>
</evidence>
<dbReference type="InterPro" id="IPR050377">
    <property type="entry name" value="Radical_SAM_PqqE_MftC-like"/>
</dbReference>
<evidence type="ECO:0000313" key="10">
    <source>
        <dbReference type="Proteomes" id="UP000477311"/>
    </source>
</evidence>
<dbReference type="PANTHER" id="PTHR11228:SF22">
    <property type="entry name" value="PEPTIDE BIOSYNTHESIS PROTEIN YYDG-RELATED"/>
    <property type="match status" value="1"/>
</dbReference>
<evidence type="ECO:0000256" key="3">
    <source>
        <dbReference type="ARBA" id="ARBA00022723"/>
    </source>
</evidence>
<name>A0A6M1RY33_9BACT</name>
<dbReference type="Pfam" id="PF04055">
    <property type="entry name" value="Radical_SAM"/>
    <property type="match status" value="1"/>
</dbReference>
<keyword evidence="10" id="KW-1185">Reference proteome</keyword>
<reference evidence="9 10" key="1">
    <citation type="submission" date="2020-02" db="EMBL/GenBank/DDBJ databases">
        <title>Draft genome sequence of Limisphaera ngatamarikiensis NGM72.4T, a thermophilic Verrucomicrobia grouped in subdivision 3.</title>
        <authorList>
            <person name="Carere C.R."/>
            <person name="Steen J."/>
            <person name="Hugenholtz P."/>
            <person name="Stott M.B."/>
        </authorList>
    </citation>
    <scope>NUCLEOTIDE SEQUENCE [LARGE SCALE GENOMIC DNA]</scope>
    <source>
        <strain evidence="9 10">NGM72.4</strain>
    </source>
</reference>
<sequence length="462" mass="51797">MRFPLPLTLKIAGHILKHKLKRTPRFAMVLQLEPLHTCNLTCTGCGRIREYSTSLKDMVPLERCLAAAAECDAPMVSICGGEPLIYPHIEELVEGLLRQGRIVYLCTNGVFMRRKLCDYLAATYSPEREPLLEQLVAEELISPAQRDTIRKGKTDPRPVIRPTRWFYWNVHIDGLEYTHDLIVEREGVFRECVAAIRLAKRLGFQVATNTTVYRETDVQEIEDMFKFFSWLGVDGHTISPGYDYDAAKKDMIRRLGKNPAEFFLTRDATRQKFARILDWGRRFNLLGTPVYQEFLAGLRELTCTAWAIPTYNIKGWKAPCYLITDAHYPTYAEMLEKVDWEKYGVVNGVARDPRCENCMVHCGYDPSGALGTSYQPGDHWKNLLYNLRPRPKPCPEGAHVQAFNGVSIGRGHLSAARKAAAAAAAIRGNGNNGHSPVPAARAGSTTPASRAISASDRPGPST</sequence>
<dbReference type="SFLD" id="SFLDG01067">
    <property type="entry name" value="SPASM/twitch_domain_containing"/>
    <property type="match status" value="1"/>
</dbReference>
<dbReference type="CDD" id="cd01335">
    <property type="entry name" value="Radical_SAM"/>
    <property type="match status" value="1"/>
</dbReference>
<keyword evidence="2" id="KW-0949">S-adenosyl-L-methionine</keyword>
<comment type="caution">
    <text evidence="9">The sequence shown here is derived from an EMBL/GenBank/DDBJ whole genome shotgun (WGS) entry which is preliminary data.</text>
</comment>
<dbReference type="PANTHER" id="PTHR11228">
    <property type="entry name" value="RADICAL SAM DOMAIN PROTEIN"/>
    <property type="match status" value="1"/>
</dbReference>
<keyword evidence="4" id="KW-0408">Iron</keyword>
<dbReference type="SUPFAM" id="SSF102114">
    <property type="entry name" value="Radical SAM enzymes"/>
    <property type="match status" value="2"/>
</dbReference>
<comment type="cofactor">
    <cofactor evidence="1">
        <name>[4Fe-4S] cluster</name>
        <dbReference type="ChEBI" id="CHEBI:49883"/>
    </cofactor>
</comment>
<feature type="region of interest" description="Disordered" evidence="6">
    <location>
        <begin position="427"/>
        <end position="462"/>
    </location>
</feature>
<keyword evidence="3" id="KW-0479">Metal-binding</keyword>
<evidence type="ECO:0000256" key="2">
    <source>
        <dbReference type="ARBA" id="ARBA00022691"/>
    </source>
</evidence>
<dbReference type="InterPro" id="IPR013785">
    <property type="entry name" value="Aldolase_TIM"/>
</dbReference>
<accession>A0A6M1RY33</accession>
<organism evidence="9 10">
    <name type="scientific">Limisphaera ngatamarikiensis</name>
    <dbReference type="NCBI Taxonomy" id="1324935"/>
    <lineage>
        <taxon>Bacteria</taxon>
        <taxon>Pseudomonadati</taxon>
        <taxon>Verrucomicrobiota</taxon>
        <taxon>Verrucomicrobiia</taxon>
        <taxon>Limisphaerales</taxon>
        <taxon>Limisphaeraceae</taxon>
        <taxon>Limisphaera</taxon>
    </lineage>
</organism>
<protein>
    <submittedName>
        <fullName evidence="9">Adenosyl-hopene transferase HpnH</fullName>
    </submittedName>
</protein>
<dbReference type="InterPro" id="IPR022563">
    <property type="entry name" value="DUF3463"/>
</dbReference>
<dbReference type="RefSeq" id="WP_165105387.1">
    <property type="nucleotide sequence ID" value="NZ_JAAKYA010000010.1"/>
</dbReference>
<evidence type="ECO:0000256" key="4">
    <source>
        <dbReference type="ARBA" id="ARBA00023004"/>
    </source>
</evidence>
<evidence type="ECO:0000259" key="8">
    <source>
        <dbReference type="Pfam" id="PF11946"/>
    </source>
</evidence>
<dbReference type="NCBIfam" id="TIGR03470">
    <property type="entry name" value="HpnH"/>
    <property type="match status" value="1"/>
</dbReference>
<dbReference type="EMBL" id="JAAKYA010000010">
    <property type="protein sequence ID" value="NGO38080.1"/>
    <property type="molecule type" value="Genomic_DNA"/>
</dbReference>
<dbReference type="GO" id="GO:0016740">
    <property type="term" value="F:transferase activity"/>
    <property type="evidence" value="ECO:0007669"/>
    <property type="project" value="UniProtKB-KW"/>
</dbReference>
<evidence type="ECO:0000256" key="5">
    <source>
        <dbReference type="ARBA" id="ARBA00023014"/>
    </source>
</evidence>
<evidence type="ECO:0000256" key="6">
    <source>
        <dbReference type="SAM" id="MobiDB-lite"/>
    </source>
</evidence>
<gene>
    <name evidence="9" type="primary">hpnH</name>
    <name evidence="9" type="ORF">G4L39_01535</name>
</gene>
<evidence type="ECO:0000256" key="1">
    <source>
        <dbReference type="ARBA" id="ARBA00001966"/>
    </source>
</evidence>
<evidence type="ECO:0000313" key="9">
    <source>
        <dbReference type="EMBL" id="NGO38080.1"/>
    </source>
</evidence>
<dbReference type="Proteomes" id="UP000477311">
    <property type="component" value="Unassembled WGS sequence"/>
</dbReference>
<dbReference type="InterPro" id="IPR017833">
    <property type="entry name" value="Hopanoid_synth-assoc_rSAM_HpnH"/>
</dbReference>
<keyword evidence="5" id="KW-0411">Iron-sulfur</keyword>
<dbReference type="AlphaFoldDB" id="A0A6M1RY33"/>
<feature type="domain" description="Radical SAM core" evidence="7">
    <location>
        <begin position="34"/>
        <end position="121"/>
    </location>
</feature>
<dbReference type="InterPro" id="IPR007197">
    <property type="entry name" value="rSAM"/>
</dbReference>
<dbReference type="SFLD" id="SFLDF00397">
    <property type="entry name" value="adenosyl-hopene_transferase"/>
    <property type="match status" value="1"/>
</dbReference>
<proteinExistence type="predicted"/>
<dbReference type="GO" id="GO:0051536">
    <property type="term" value="F:iron-sulfur cluster binding"/>
    <property type="evidence" value="ECO:0007669"/>
    <property type="project" value="UniProtKB-KW"/>
</dbReference>
<dbReference type="GO" id="GO:0046872">
    <property type="term" value="F:metal ion binding"/>
    <property type="evidence" value="ECO:0007669"/>
    <property type="project" value="UniProtKB-KW"/>
</dbReference>
<dbReference type="SFLD" id="SFLDS00029">
    <property type="entry name" value="Radical_SAM"/>
    <property type="match status" value="1"/>
</dbReference>
<dbReference type="InterPro" id="IPR058240">
    <property type="entry name" value="rSAM_sf"/>
</dbReference>